<dbReference type="Pfam" id="PF06835">
    <property type="entry name" value="LptC"/>
    <property type="match status" value="1"/>
</dbReference>
<dbReference type="GO" id="GO:0015221">
    <property type="term" value="F:lipopolysaccharide transmembrane transporter activity"/>
    <property type="evidence" value="ECO:0007669"/>
    <property type="project" value="InterPro"/>
</dbReference>
<dbReference type="AlphaFoldDB" id="A0A212J3G4"/>
<dbReference type="Gene3D" id="2.60.450.10">
    <property type="entry name" value="Lipopolysaccharide (LPS) transport protein A like domain"/>
    <property type="match status" value="1"/>
</dbReference>
<protein>
    <recommendedName>
        <fullName evidence="3">LPS export ABC transporter periplasmic protein LptC</fullName>
    </recommendedName>
</protein>
<evidence type="ECO:0000313" key="2">
    <source>
        <dbReference type="EMBL" id="SBV93957.1"/>
    </source>
</evidence>
<dbReference type="EMBL" id="FLUQ01000001">
    <property type="protein sequence ID" value="SBV93957.1"/>
    <property type="molecule type" value="Genomic_DNA"/>
</dbReference>
<dbReference type="NCBIfam" id="TIGR04409">
    <property type="entry name" value="LptC_YrbK"/>
    <property type="match status" value="1"/>
</dbReference>
<reference evidence="2" key="1">
    <citation type="submission" date="2016-04" db="EMBL/GenBank/DDBJ databases">
        <authorList>
            <person name="Evans L.H."/>
            <person name="Alamgir A."/>
            <person name="Owens N."/>
            <person name="Weber N.D."/>
            <person name="Virtaneva K."/>
            <person name="Barbian K."/>
            <person name="Babar A."/>
            <person name="Rosenke K."/>
        </authorList>
    </citation>
    <scope>NUCLEOTIDE SEQUENCE</scope>
    <source>
        <strain evidence="2">86</strain>
    </source>
</reference>
<feature type="region of interest" description="Disordered" evidence="1">
    <location>
        <begin position="196"/>
        <end position="218"/>
    </location>
</feature>
<sequence length="218" mass="23921">MKKILGALSVFIALGIAWYIFSDGGLNLGAAKKQIVQTAQDAVVSNAAPEDVAALALKAISLTQGEHGAELWRLKADWGNMRRRDNVMELEKPHFTYYMPPDNKAVTITSSKGEIEQEEQKIRFIDSVVATYDGRTLHAPEMLYFGKSRELVCPQGGRVEGEGYEGSANRIVWRVNEQIIESLGNVDVSFENDIFTTQPEDAGTPGAHKRPGAKNAQG</sequence>
<accession>A0A212J3G4</accession>
<name>A0A212J3G4_9DELT</name>
<evidence type="ECO:0000256" key="1">
    <source>
        <dbReference type="SAM" id="MobiDB-lite"/>
    </source>
</evidence>
<dbReference type="InterPro" id="IPR026265">
    <property type="entry name" value="LptC"/>
</dbReference>
<proteinExistence type="predicted"/>
<organism evidence="2">
    <name type="scientific">uncultured delta proteobacterium</name>
    <dbReference type="NCBI Taxonomy" id="34034"/>
    <lineage>
        <taxon>Bacteria</taxon>
        <taxon>Deltaproteobacteria</taxon>
        <taxon>environmental samples</taxon>
    </lineage>
</organism>
<evidence type="ECO:0008006" key="3">
    <source>
        <dbReference type="Google" id="ProtNLM"/>
    </source>
</evidence>
<dbReference type="InterPro" id="IPR010664">
    <property type="entry name" value="LipoPS_assembly_LptC-rel"/>
</dbReference>
<gene>
    <name evidence="2" type="ORF">KL86DPRO_10620</name>
</gene>
<dbReference type="GO" id="GO:0005886">
    <property type="term" value="C:plasma membrane"/>
    <property type="evidence" value="ECO:0007669"/>
    <property type="project" value="InterPro"/>
</dbReference>